<keyword evidence="2" id="KW-1185">Reference proteome</keyword>
<proteinExistence type="predicted"/>
<dbReference type="Proteomes" id="UP001054945">
    <property type="component" value="Unassembled WGS sequence"/>
</dbReference>
<gene>
    <name evidence="1" type="ORF">CEXT_729611</name>
</gene>
<comment type="caution">
    <text evidence="1">The sequence shown here is derived from an EMBL/GenBank/DDBJ whole genome shotgun (WGS) entry which is preliminary data.</text>
</comment>
<evidence type="ECO:0000313" key="2">
    <source>
        <dbReference type="Proteomes" id="UP001054945"/>
    </source>
</evidence>
<organism evidence="1 2">
    <name type="scientific">Caerostris extrusa</name>
    <name type="common">Bark spider</name>
    <name type="synonym">Caerostris bankana</name>
    <dbReference type="NCBI Taxonomy" id="172846"/>
    <lineage>
        <taxon>Eukaryota</taxon>
        <taxon>Metazoa</taxon>
        <taxon>Ecdysozoa</taxon>
        <taxon>Arthropoda</taxon>
        <taxon>Chelicerata</taxon>
        <taxon>Arachnida</taxon>
        <taxon>Araneae</taxon>
        <taxon>Araneomorphae</taxon>
        <taxon>Entelegynae</taxon>
        <taxon>Araneoidea</taxon>
        <taxon>Araneidae</taxon>
        <taxon>Caerostris</taxon>
    </lineage>
</organism>
<dbReference type="EMBL" id="BPLR01007157">
    <property type="protein sequence ID" value="GIY14871.1"/>
    <property type="molecule type" value="Genomic_DNA"/>
</dbReference>
<name>A0AAV4R2Q1_CAEEX</name>
<protein>
    <submittedName>
        <fullName evidence="1">Uncharacterized protein</fullName>
    </submittedName>
</protein>
<reference evidence="1 2" key="1">
    <citation type="submission" date="2021-06" db="EMBL/GenBank/DDBJ databases">
        <title>Caerostris extrusa draft genome.</title>
        <authorList>
            <person name="Kono N."/>
            <person name="Arakawa K."/>
        </authorList>
    </citation>
    <scope>NUCLEOTIDE SEQUENCE [LARGE SCALE GENOMIC DNA]</scope>
</reference>
<dbReference type="AlphaFoldDB" id="A0AAV4R2Q1"/>
<accession>A0AAV4R2Q1</accession>
<sequence length="87" mass="9501">MNPDINLHCAKCMFMRNPANMQNPDLKNPITKGRARFSNSLSVKLEEMQGKCVTLHFSLECHPPEGGGSRNCAAVKAVRSAISLACL</sequence>
<evidence type="ECO:0000313" key="1">
    <source>
        <dbReference type="EMBL" id="GIY14871.1"/>
    </source>
</evidence>